<evidence type="ECO:0000256" key="1">
    <source>
        <dbReference type="ARBA" id="ARBA00006174"/>
    </source>
</evidence>
<dbReference type="AlphaFoldDB" id="A0A132ECA2"/>
<dbReference type="PANTHER" id="PTHR16943">
    <property type="entry name" value="2-METHYLCITRATE DEHYDRATASE-RELATED"/>
    <property type="match status" value="1"/>
</dbReference>
<dbReference type="Pfam" id="PF19305">
    <property type="entry name" value="MmgE_PrpD_C"/>
    <property type="match status" value="1"/>
</dbReference>
<dbReference type="PANTHER" id="PTHR16943:SF8">
    <property type="entry name" value="2-METHYLCITRATE DEHYDRATASE"/>
    <property type="match status" value="1"/>
</dbReference>
<dbReference type="Gene3D" id="1.10.4100.10">
    <property type="entry name" value="2-methylcitrate dehydratase PrpD"/>
    <property type="match status" value="1"/>
</dbReference>
<comment type="caution">
    <text evidence="4">The sequence shown here is derived from an EMBL/GenBank/DDBJ whole genome shotgun (WGS) entry which is preliminary data.</text>
</comment>
<organism evidence="4 5">
    <name type="scientific">Burkholderia pseudomultivorans</name>
    <dbReference type="NCBI Taxonomy" id="1207504"/>
    <lineage>
        <taxon>Bacteria</taxon>
        <taxon>Pseudomonadati</taxon>
        <taxon>Pseudomonadota</taxon>
        <taxon>Betaproteobacteria</taxon>
        <taxon>Burkholderiales</taxon>
        <taxon>Burkholderiaceae</taxon>
        <taxon>Burkholderia</taxon>
        <taxon>Burkholderia cepacia complex</taxon>
    </lineage>
</organism>
<evidence type="ECO:0000313" key="5">
    <source>
        <dbReference type="Proteomes" id="UP000062912"/>
    </source>
</evidence>
<name>A0A132ECA2_9BURK</name>
<dbReference type="RefSeq" id="WP_060244655.1">
    <property type="nucleotide sequence ID" value="NZ_LPJR01000056.1"/>
</dbReference>
<proteinExistence type="inferred from homology"/>
<gene>
    <name evidence="4" type="ORF">WT56_00770</name>
</gene>
<dbReference type="InterPro" id="IPR045336">
    <property type="entry name" value="MmgE_PrpD_N"/>
</dbReference>
<dbReference type="GO" id="GO:0016829">
    <property type="term" value="F:lyase activity"/>
    <property type="evidence" value="ECO:0007669"/>
    <property type="project" value="InterPro"/>
</dbReference>
<feature type="domain" description="MmgE/PrpD C-terminal" evidence="3">
    <location>
        <begin position="271"/>
        <end position="441"/>
    </location>
</feature>
<dbReference type="OrthoDB" id="9797528at2"/>
<dbReference type="InterPro" id="IPR005656">
    <property type="entry name" value="MmgE_PrpD"/>
</dbReference>
<dbReference type="InterPro" id="IPR045337">
    <property type="entry name" value="MmgE_PrpD_C"/>
</dbReference>
<dbReference type="EMBL" id="LPJR01000056">
    <property type="protein sequence ID" value="KWF24847.1"/>
    <property type="molecule type" value="Genomic_DNA"/>
</dbReference>
<dbReference type="SUPFAM" id="SSF103378">
    <property type="entry name" value="2-methylcitrate dehydratase PrpD"/>
    <property type="match status" value="1"/>
</dbReference>
<evidence type="ECO:0000259" key="3">
    <source>
        <dbReference type="Pfam" id="PF19305"/>
    </source>
</evidence>
<sequence length="460" mass="49195">MSHPTDLSHDFASFVAATQYADLSPQAIDGAKKSVLDTIGVILAATGVEPAVKGVNELVREAGGTPESTLLGFGGRAPALWAAFHNGAMAHCLDFDDHAPEGHHPSSSIVPAVLALAERAGGVSGREMLAAVAAGQDMFLRIRRNVANRQDWHLTTVIGVFSAAAAAARVIGLNSEQTVNALGIAGMQSCGTMELAYGVGSDLRGMYAGFSTKGAVLGALMAQKGISGVKSMFEGKAGLFNVYFAGQYDRAKMLDGLGRDYDGGSILYKPWPSCGASHGFIHATLELMKEYRLTIDDIDTIRVNVGDFQKQLCEPIENRRSPATSADAKFSIPFCIAVAAVKGQVKVADFFGEALRDPGVIAAAQKVVPVVDNSFNWRTMLPKGRLDIVTRDGRTLSRVGDQVPGDVECPMTWDYLDDKFRDSALLAAVPPSEERIRKVQEMVRHLDELEDGTEILRVLS</sequence>
<dbReference type="Proteomes" id="UP000062912">
    <property type="component" value="Unassembled WGS sequence"/>
</dbReference>
<dbReference type="InterPro" id="IPR042188">
    <property type="entry name" value="MmgE/PrpD_sf_2"/>
</dbReference>
<evidence type="ECO:0000259" key="2">
    <source>
        <dbReference type="Pfam" id="PF03972"/>
    </source>
</evidence>
<reference evidence="4 5" key="1">
    <citation type="submission" date="2015-11" db="EMBL/GenBank/DDBJ databases">
        <title>Expanding the genomic diversity of Burkholderia species for the development of highly accurate diagnostics.</title>
        <authorList>
            <person name="Sahl J."/>
            <person name="Keim P."/>
            <person name="Wagner D."/>
        </authorList>
    </citation>
    <scope>NUCLEOTIDE SEQUENCE [LARGE SCALE GENOMIC DNA]</scope>
    <source>
        <strain evidence="4 5">MSMB368WGS</strain>
    </source>
</reference>
<dbReference type="Gene3D" id="3.30.1330.120">
    <property type="entry name" value="2-methylcitrate dehydratase PrpD"/>
    <property type="match status" value="1"/>
</dbReference>
<dbReference type="Pfam" id="PF03972">
    <property type="entry name" value="MmgE_PrpD_N"/>
    <property type="match status" value="1"/>
</dbReference>
<accession>A0A132ECA2</accession>
<comment type="similarity">
    <text evidence="1">Belongs to the PrpD family.</text>
</comment>
<protein>
    <submittedName>
        <fullName evidence="4">MmgE/PrpD family protein</fullName>
    </submittedName>
</protein>
<evidence type="ECO:0000313" key="4">
    <source>
        <dbReference type="EMBL" id="KWF24847.1"/>
    </source>
</evidence>
<dbReference type="InterPro" id="IPR042183">
    <property type="entry name" value="MmgE/PrpD_sf_1"/>
</dbReference>
<dbReference type="InterPro" id="IPR036148">
    <property type="entry name" value="MmgE/PrpD_sf"/>
</dbReference>
<feature type="domain" description="MmgE/PrpD N-terminal" evidence="2">
    <location>
        <begin position="10"/>
        <end position="247"/>
    </location>
</feature>